<keyword evidence="12" id="KW-1185">Reference proteome</keyword>
<dbReference type="HOGENOM" id="CLU_269730_0_0_1"/>
<dbReference type="SUPFAM" id="SSF56112">
    <property type="entry name" value="Protein kinase-like (PK-like)"/>
    <property type="match status" value="1"/>
</dbReference>
<dbReference type="InterPro" id="IPR036236">
    <property type="entry name" value="Znf_C2H2_sf"/>
</dbReference>
<comment type="subcellular location">
    <subcellularLocation>
        <location evidence="1">Nucleus</location>
    </subcellularLocation>
</comment>
<dbReference type="InterPro" id="IPR012337">
    <property type="entry name" value="RNaseH-like_sf"/>
</dbReference>
<feature type="region of interest" description="Disordered" evidence="9">
    <location>
        <begin position="525"/>
        <end position="591"/>
    </location>
</feature>
<dbReference type="GO" id="GO:0005524">
    <property type="term" value="F:ATP binding"/>
    <property type="evidence" value="ECO:0007669"/>
    <property type="project" value="InterPro"/>
</dbReference>
<dbReference type="GO" id="GO:0005634">
    <property type="term" value="C:nucleus"/>
    <property type="evidence" value="ECO:0007669"/>
    <property type="project" value="UniProtKB-SubCell"/>
</dbReference>
<keyword evidence="6" id="KW-0238">DNA-binding</keyword>
<dbReference type="InterPro" id="IPR000719">
    <property type="entry name" value="Prot_kinase_dom"/>
</dbReference>
<feature type="compositionally biased region" description="Polar residues" evidence="9">
    <location>
        <begin position="362"/>
        <end position="375"/>
    </location>
</feature>
<evidence type="ECO:0000256" key="8">
    <source>
        <dbReference type="ARBA" id="ARBA00023242"/>
    </source>
</evidence>
<dbReference type="GO" id="GO:0003677">
    <property type="term" value="F:DNA binding"/>
    <property type="evidence" value="ECO:0007669"/>
    <property type="project" value="UniProtKB-KW"/>
</dbReference>
<evidence type="ECO:0000256" key="7">
    <source>
        <dbReference type="ARBA" id="ARBA00023163"/>
    </source>
</evidence>
<evidence type="ECO:0000256" key="4">
    <source>
        <dbReference type="ARBA" id="ARBA00022833"/>
    </source>
</evidence>
<dbReference type="InterPro" id="IPR008906">
    <property type="entry name" value="HATC_C_dom"/>
</dbReference>
<sequence>MGDNETNDNFSEYIDYRNVENESLSGSSKLQSVAPSTSISQRSSFSFFESTAGSSQQQQIKKLKLSKPEKSFVWKYFKKIDDGKVQCIIPIMKGEKEEPCNIIYKHSSSTSNMKYHLNAAHNKTEGDEEKEESIIHQTTIDSMFSKARSHGKSYQHKLNTLLLEFIITDSQPFHILKSKGFRKLLFALDPSYSIPCDKTIKNLITEVYKLGVKELLTLVINSCEFISITTDLWTARSKTGYIGITGHWVNENFKPYDILIGIKSILYPHTAVAISSYLEKYIEEYRLENKIVCVVTDNGSNMKAAVNILNQKNDKIQRLPCVAHTLQLTVIKALKSINKQVKRYRKLVKFFQSPKQSERLQEVQNELNKKTQPSNEDSDDEPLENLPTSILKNINEVPTRWNSKYNSWKRLIELKKPIIRLNATLHLEDDKNDKLDGERLQKIMLCEEEWVLLSELCSLFKPFDEVTTYFSGVEYATISSILPIIQTLKLIYKNKLKDNYDINIEDLDDNDDIDIDDNENMKEILSDESEEDDVISDDSESDEASNEPMIIRPHKHNLRKKTKKINYSETTRKSQNILENTPQKSQPESANSDQIIKRVLGTIIKSLNSYWQVPNQNALISTILDPRYKDLEFLSDDELQTKTEINLQNMYDDLKFELNPNEESLEVPPTRNQSSEDSIFNVLHRTTSHKRKKKSNEVDNYLNESITEKADPNINPFEWWNHNRHRFPILSILARKYLSIPATSVPSERLFSDAGNSMTNKQTRLSPKFFQEILFIKRNSKYIDMFSLANKSIINRLRFFWSVPTSIGKSENAIIDDFILKNRLKWFPYNKFKNVEYVNEGGFGTIYKATWLKNSRDEDEEVILKCHKNLNENLNEFLKEWEYHRSCLSSSDIINFYGFTEVPNSSKYMVVMEYANKGNLRENLTRIVKNNWNQKLYMLYEIISGLKKIHEENLIHCDFHDGNILNHNDENKDKFYISDLGLCQPVKSSLKKYDIYGVIPFIAPEVLRGKPYASASDIYSFSMIMWEFTSGVPPFFNRAHDIQLSLSICKGERPEIIENTPQCYVDLMKKCWNEDPLKRPSTSEVKGIIEDWIFHPYNNEVSEELKSNIMEFINAPIGHNNLATKSHPKTCYISRLLDFTSKKLNEILESEDLQAYHASLNDCIIRDSRSLDENTSKKLNEILEIEDSQASVKENKMLVSEDDLNDCIIET</sequence>
<evidence type="ECO:0000259" key="10">
    <source>
        <dbReference type="PROSITE" id="PS50011"/>
    </source>
</evidence>
<evidence type="ECO:0000313" key="11">
    <source>
        <dbReference type="EMBL" id="EXX65030.1"/>
    </source>
</evidence>
<dbReference type="Pfam" id="PF02892">
    <property type="entry name" value="zf-BED"/>
    <property type="match status" value="1"/>
</dbReference>
<dbReference type="PROSITE" id="PS50011">
    <property type="entry name" value="PROTEIN_KINASE_DOM"/>
    <property type="match status" value="1"/>
</dbReference>
<accession>A0A015JDH1</accession>
<feature type="domain" description="Protein kinase" evidence="10">
    <location>
        <begin position="832"/>
        <end position="1098"/>
    </location>
</feature>
<dbReference type="InterPro" id="IPR007021">
    <property type="entry name" value="DUF659"/>
</dbReference>
<dbReference type="InterPro" id="IPR011009">
    <property type="entry name" value="Kinase-like_dom_sf"/>
</dbReference>
<evidence type="ECO:0000256" key="9">
    <source>
        <dbReference type="SAM" id="MobiDB-lite"/>
    </source>
</evidence>
<dbReference type="GO" id="GO:0004672">
    <property type="term" value="F:protein kinase activity"/>
    <property type="evidence" value="ECO:0007669"/>
    <property type="project" value="InterPro"/>
</dbReference>
<dbReference type="GO" id="GO:0046983">
    <property type="term" value="F:protein dimerization activity"/>
    <property type="evidence" value="ECO:0007669"/>
    <property type="project" value="InterPro"/>
</dbReference>
<reference evidence="11 12" key="1">
    <citation type="submission" date="2014-02" db="EMBL/GenBank/DDBJ databases">
        <title>Single nucleus genome sequencing reveals high similarity among nuclei of an endomycorrhizal fungus.</title>
        <authorList>
            <person name="Lin K."/>
            <person name="Geurts R."/>
            <person name="Zhang Z."/>
            <person name="Limpens E."/>
            <person name="Saunders D.G."/>
            <person name="Mu D."/>
            <person name="Pang E."/>
            <person name="Cao H."/>
            <person name="Cha H."/>
            <person name="Lin T."/>
            <person name="Zhou Q."/>
            <person name="Shang Y."/>
            <person name="Li Y."/>
            <person name="Ivanov S."/>
            <person name="Sharma T."/>
            <person name="Velzen R.V."/>
            <person name="Ruijter N.D."/>
            <person name="Aanen D.K."/>
            <person name="Win J."/>
            <person name="Kamoun S."/>
            <person name="Bisseling T."/>
            <person name="Huang S."/>
        </authorList>
    </citation>
    <scope>NUCLEOTIDE SEQUENCE [LARGE SCALE GENOMIC DNA]</scope>
    <source>
        <strain evidence="12">DAOM197198w</strain>
    </source>
</reference>
<dbReference type="SUPFAM" id="SSF57667">
    <property type="entry name" value="beta-beta-alpha zinc fingers"/>
    <property type="match status" value="1"/>
</dbReference>
<gene>
    <name evidence="11" type="ORF">RirG_137210</name>
</gene>
<evidence type="ECO:0000256" key="1">
    <source>
        <dbReference type="ARBA" id="ARBA00004123"/>
    </source>
</evidence>
<protein>
    <submittedName>
        <fullName evidence="11">Cmk1p</fullName>
    </submittedName>
</protein>
<feature type="region of interest" description="Disordered" evidence="9">
    <location>
        <begin position="361"/>
        <end position="385"/>
    </location>
</feature>
<comment type="caution">
    <text evidence="11">The sequence shown here is derived from an EMBL/GenBank/DDBJ whole genome shotgun (WGS) entry which is preliminary data.</text>
</comment>
<evidence type="ECO:0000256" key="5">
    <source>
        <dbReference type="ARBA" id="ARBA00023015"/>
    </source>
</evidence>
<dbReference type="EMBL" id="JEMT01022593">
    <property type="protein sequence ID" value="EXX65030.1"/>
    <property type="molecule type" value="Genomic_DNA"/>
</dbReference>
<keyword evidence="5" id="KW-0805">Transcription regulation</keyword>
<dbReference type="Gene3D" id="1.10.510.10">
    <property type="entry name" value="Transferase(Phosphotransferase) domain 1"/>
    <property type="match status" value="1"/>
</dbReference>
<dbReference type="Pfam" id="PF07714">
    <property type="entry name" value="PK_Tyr_Ser-Thr"/>
    <property type="match status" value="1"/>
</dbReference>
<dbReference type="PANTHER" id="PTHR46481">
    <property type="entry name" value="ZINC FINGER BED DOMAIN-CONTAINING PROTEIN 4"/>
    <property type="match status" value="1"/>
</dbReference>
<organism evidence="11 12">
    <name type="scientific">Rhizophagus irregularis (strain DAOM 197198w)</name>
    <name type="common">Glomus intraradices</name>
    <dbReference type="NCBI Taxonomy" id="1432141"/>
    <lineage>
        <taxon>Eukaryota</taxon>
        <taxon>Fungi</taxon>
        <taxon>Fungi incertae sedis</taxon>
        <taxon>Mucoromycota</taxon>
        <taxon>Glomeromycotina</taxon>
        <taxon>Glomeromycetes</taxon>
        <taxon>Glomerales</taxon>
        <taxon>Glomeraceae</taxon>
        <taxon>Rhizophagus</taxon>
    </lineage>
</organism>
<evidence type="ECO:0000256" key="6">
    <source>
        <dbReference type="ARBA" id="ARBA00023125"/>
    </source>
</evidence>
<evidence type="ECO:0000313" key="12">
    <source>
        <dbReference type="Proteomes" id="UP000022910"/>
    </source>
</evidence>
<dbReference type="InterPro" id="IPR052035">
    <property type="entry name" value="ZnF_BED_domain_contain"/>
</dbReference>
<feature type="compositionally biased region" description="Polar residues" evidence="9">
    <location>
        <begin position="565"/>
        <end position="591"/>
    </location>
</feature>
<keyword evidence="4" id="KW-0862">Zinc</keyword>
<keyword evidence="2" id="KW-0479">Metal-binding</keyword>
<keyword evidence="7" id="KW-0804">Transcription</keyword>
<proteinExistence type="predicted"/>
<feature type="compositionally biased region" description="Basic residues" evidence="9">
    <location>
        <begin position="552"/>
        <end position="564"/>
    </location>
</feature>
<dbReference type="Proteomes" id="UP000022910">
    <property type="component" value="Unassembled WGS sequence"/>
</dbReference>
<dbReference type="PANTHER" id="PTHR46481:SF10">
    <property type="entry name" value="ZINC FINGER BED DOMAIN-CONTAINING PROTEIN 39"/>
    <property type="match status" value="1"/>
</dbReference>
<dbReference type="Pfam" id="PF04937">
    <property type="entry name" value="DUF659"/>
    <property type="match status" value="1"/>
</dbReference>
<feature type="compositionally biased region" description="Acidic residues" evidence="9">
    <location>
        <begin position="526"/>
        <end position="545"/>
    </location>
</feature>
<dbReference type="SUPFAM" id="SSF53098">
    <property type="entry name" value="Ribonuclease H-like"/>
    <property type="match status" value="1"/>
</dbReference>
<evidence type="ECO:0000256" key="3">
    <source>
        <dbReference type="ARBA" id="ARBA00022771"/>
    </source>
</evidence>
<dbReference type="GO" id="GO:0008270">
    <property type="term" value="F:zinc ion binding"/>
    <property type="evidence" value="ECO:0007669"/>
    <property type="project" value="UniProtKB-KW"/>
</dbReference>
<dbReference type="SMART" id="SM00614">
    <property type="entry name" value="ZnF_BED"/>
    <property type="match status" value="1"/>
</dbReference>
<name>A0A015JDH1_RHIIW</name>
<dbReference type="GO" id="GO:0009791">
    <property type="term" value="P:post-embryonic development"/>
    <property type="evidence" value="ECO:0007669"/>
    <property type="project" value="UniProtKB-ARBA"/>
</dbReference>
<dbReference type="Pfam" id="PF05699">
    <property type="entry name" value="Dimer_Tnp_hAT"/>
    <property type="match status" value="1"/>
</dbReference>
<evidence type="ECO:0000256" key="2">
    <source>
        <dbReference type="ARBA" id="ARBA00022723"/>
    </source>
</evidence>
<keyword evidence="3" id="KW-0863">Zinc-finger</keyword>
<keyword evidence="8" id="KW-0539">Nucleus</keyword>
<dbReference type="SUPFAM" id="SSF140996">
    <property type="entry name" value="Hermes dimerisation domain"/>
    <property type="match status" value="1"/>
</dbReference>
<dbReference type="AlphaFoldDB" id="A0A015JDH1"/>
<dbReference type="InterPro" id="IPR003656">
    <property type="entry name" value="Znf_BED"/>
</dbReference>
<dbReference type="InterPro" id="IPR001245">
    <property type="entry name" value="Ser-Thr/Tyr_kinase_cat_dom"/>
</dbReference>